<feature type="chain" id="PRO_5007296929" description="BSD domain-containing protein" evidence="3">
    <location>
        <begin position="23"/>
        <end position="1163"/>
    </location>
</feature>
<dbReference type="PANTHER" id="PTHR20963:SF14">
    <property type="entry name" value="ACID PHOSPHATASE, PUTATIVE-RELATED"/>
    <property type="match status" value="1"/>
</dbReference>
<dbReference type="InterPro" id="IPR005607">
    <property type="entry name" value="BSD_dom"/>
</dbReference>
<dbReference type="InterPro" id="IPR035925">
    <property type="entry name" value="BSD_dom_sf"/>
</dbReference>
<dbReference type="InterPro" id="IPR000560">
    <property type="entry name" value="His_Pase_clade-2"/>
</dbReference>
<gene>
    <name evidence="5" type="ORF">AC579_9942</name>
</gene>
<dbReference type="AlphaFoldDB" id="A0A139H007"/>
<dbReference type="InterPro" id="IPR029033">
    <property type="entry name" value="His_PPase_superfam"/>
</dbReference>
<feature type="region of interest" description="Disordered" evidence="2">
    <location>
        <begin position="962"/>
        <end position="998"/>
    </location>
</feature>
<dbReference type="CDD" id="cd07061">
    <property type="entry name" value="HP_HAP_like"/>
    <property type="match status" value="1"/>
</dbReference>
<reference evidence="5 6" key="1">
    <citation type="submission" date="2015-07" db="EMBL/GenBank/DDBJ databases">
        <title>Comparative genomics of the Sigatoka disease complex on banana suggests a link between parallel evolutionary changes in Pseudocercospora fijiensis and Pseudocercospora eumusae and increased virulence on the banana host.</title>
        <authorList>
            <person name="Chang T.-C."/>
            <person name="Salvucci A."/>
            <person name="Crous P.W."/>
            <person name="Stergiopoulos I."/>
        </authorList>
    </citation>
    <scope>NUCLEOTIDE SEQUENCE [LARGE SCALE GENOMIC DNA]</scope>
    <source>
        <strain evidence="5 6">CBS 116634</strain>
    </source>
</reference>
<feature type="domain" description="BSD" evidence="4">
    <location>
        <begin position="731"/>
        <end position="783"/>
    </location>
</feature>
<dbReference type="Pfam" id="PF00328">
    <property type="entry name" value="His_Phos_2"/>
    <property type="match status" value="1"/>
</dbReference>
<dbReference type="InterPro" id="IPR011993">
    <property type="entry name" value="PH-like_dom_sf"/>
</dbReference>
<feature type="signal peptide" evidence="3">
    <location>
        <begin position="1"/>
        <end position="22"/>
    </location>
</feature>
<dbReference type="EMBL" id="LFZO01000867">
    <property type="protein sequence ID" value="KXS95796.1"/>
    <property type="molecule type" value="Genomic_DNA"/>
</dbReference>
<dbReference type="SUPFAM" id="SSF140383">
    <property type="entry name" value="BSD domain-like"/>
    <property type="match status" value="1"/>
</dbReference>
<dbReference type="SMART" id="SM00751">
    <property type="entry name" value="BSD"/>
    <property type="match status" value="2"/>
</dbReference>
<organism evidence="5 6">
    <name type="scientific">Pseudocercospora musae</name>
    <dbReference type="NCBI Taxonomy" id="113226"/>
    <lineage>
        <taxon>Eukaryota</taxon>
        <taxon>Fungi</taxon>
        <taxon>Dikarya</taxon>
        <taxon>Ascomycota</taxon>
        <taxon>Pezizomycotina</taxon>
        <taxon>Dothideomycetes</taxon>
        <taxon>Dothideomycetidae</taxon>
        <taxon>Mycosphaerellales</taxon>
        <taxon>Mycosphaerellaceae</taxon>
        <taxon>Pseudocercospora</taxon>
    </lineage>
</organism>
<feature type="compositionally biased region" description="Basic residues" evidence="2">
    <location>
        <begin position="984"/>
        <end position="993"/>
    </location>
</feature>
<dbReference type="FunFam" id="3.40.50.1240:FF:000065">
    <property type="entry name" value="Similar to histidine acid phosphatase"/>
    <property type="match status" value="1"/>
</dbReference>
<dbReference type="Gene3D" id="2.30.29.30">
    <property type="entry name" value="Pleckstrin-homology domain (PH domain)/Phosphotyrosine-binding domain (PTB)"/>
    <property type="match status" value="1"/>
</dbReference>
<dbReference type="Gene3D" id="3.40.50.1240">
    <property type="entry name" value="Phosphoglycerate mutase-like"/>
    <property type="match status" value="1"/>
</dbReference>
<name>A0A139H007_9PEZI</name>
<evidence type="ECO:0000313" key="5">
    <source>
        <dbReference type="EMBL" id="KXS95796.1"/>
    </source>
</evidence>
<dbReference type="Pfam" id="PF03909">
    <property type="entry name" value="BSD"/>
    <property type="match status" value="2"/>
</dbReference>
<evidence type="ECO:0000256" key="1">
    <source>
        <dbReference type="ARBA" id="ARBA00022801"/>
    </source>
</evidence>
<accession>A0A139H007</accession>
<feature type="region of interest" description="Disordered" evidence="2">
    <location>
        <begin position="825"/>
        <end position="845"/>
    </location>
</feature>
<keyword evidence="6" id="KW-1185">Reference proteome</keyword>
<comment type="caution">
    <text evidence="5">The sequence shown here is derived from an EMBL/GenBank/DDBJ whole genome shotgun (WGS) entry which is preliminary data.</text>
</comment>
<dbReference type="CDD" id="cd13229">
    <property type="entry name" value="PH_TFIIH"/>
    <property type="match status" value="1"/>
</dbReference>
<dbReference type="OrthoDB" id="360521at2759"/>
<proteinExistence type="predicted"/>
<dbReference type="GO" id="GO:0003993">
    <property type="term" value="F:acid phosphatase activity"/>
    <property type="evidence" value="ECO:0007669"/>
    <property type="project" value="TreeGrafter"/>
</dbReference>
<keyword evidence="1" id="KW-0378">Hydrolase</keyword>
<dbReference type="STRING" id="113226.A0A139H007"/>
<protein>
    <recommendedName>
        <fullName evidence="4">BSD domain-containing protein</fullName>
    </recommendedName>
</protein>
<evidence type="ECO:0000313" key="6">
    <source>
        <dbReference type="Proteomes" id="UP000073492"/>
    </source>
</evidence>
<dbReference type="GO" id="GO:0009277">
    <property type="term" value="C:fungal-type cell wall"/>
    <property type="evidence" value="ECO:0007669"/>
    <property type="project" value="TreeGrafter"/>
</dbReference>
<evidence type="ECO:0000259" key="4">
    <source>
        <dbReference type="PROSITE" id="PS50858"/>
    </source>
</evidence>
<dbReference type="Proteomes" id="UP000073492">
    <property type="component" value="Unassembled WGS sequence"/>
</dbReference>
<evidence type="ECO:0000256" key="2">
    <source>
        <dbReference type="SAM" id="MobiDB-lite"/>
    </source>
</evidence>
<evidence type="ECO:0000256" key="3">
    <source>
        <dbReference type="SAM" id="SignalP"/>
    </source>
</evidence>
<dbReference type="SUPFAM" id="SSF50729">
    <property type="entry name" value="PH domain-like"/>
    <property type="match status" value="1"/>
</dbReference>
<sequence>MAVSTIALVIALAAMTMGMSQQQPLYSTYDFNPLEHLAGIAPYFEPSDPPRDPSPPRGCEVTKAAYLVRHAAINANDFDYESYLEPFTDKLKNATVDWSKIPELSFLATWEPPALKEQERVTRTGKLEAAQLGVQISYRYPHLELPKRVWTSTAERTVVSAESLIRGLEVDDNEINLVQVYEGKKAGANSLTPYSSCPAYSSSRGSEQSTTYVKKFTAPILARLHSLAPSVNWTSSDVVAMFEWCGYDTVIRGSSPFCSLSLFNPDEWLQFEYAQDLMYHHNTGYGNPVSGSIGFPWLNATANLLASDDDDDQDIYISFTHRELPPTVLVAMGLFNNSAMTGANDVNATMPLDQVNYHRQWVSSYILPFLTNVAVERMNCSASHGYQNASDPTYYRVLVNRSPQTLPGCFDGPLESCSASGFQQFLEGRSAQFGDFGKACEVDYDNSTNTFSLYTNQNNGTVYIEWWFLVSVTPSQSLNFGEHLHVPSVEWRAATMPPTIATVSYKKKDGTLTVAEDKRNTWWTPSDPPSSAPAVTINVTDITNLQQTPKTSKAIALKILVKENSYVFTFNHKDNAREEQQTVTDVLSAAIAANKAKDASKLVPQAASVSGATTHAPQPGENGGQSAAMAIAKAVSSKGVDDAWYDDAKLKADFNLQRSLLESNKALSERFNQALKDKPESVSVSQFTSQFWSARIHLLRAHAIDKAQKQGEYNVLPEIKFVREPAKKEGEPDTKKLQLSKEQIHMIFKQYPVVKQAYNDTVPKPLSPGEFWTKFFNSRLLKKLKGEKITQHDPTDRVLDKYLDREATGPTSIAHIPHWMDLEGNEQNHSQRKGNRPDEDMRPSSYDKVPILRVLNNLSEKMMAHVAPEDGEAHAPIGPDEETFEQLRLQDLANDDSDNRVRLNVKEQQRYLGGDKDALSADAQLYAKQDPRTVLWKLNSDLQPERLGSDEQGTLRLDQVIGYNSDDSDSDEELTSQQANGLPPRKKRKHKFASHGAMTAASKDIMSSIKNRRNATSSDPNSLNGLSDSVYENLTMTHNTTTEFLHYFWSLFLSGDASRTAELAQLVSTLDRSLDRINAVGEQAEAERRKRIDALKQKLEEKIKNGAKRRNVDFEKQVPGGKKAVDAMIKPTVQALQQASNAYRKAFEEQTREAAAAGSGPER</sequence>
<dbReference type="PANTHER" id="PTHR20963">
    <property type="entry name" value="MULTIPLE INOSITOL POLYPHOSPHATE PHOSPHATASE-RELATED"/>
    <property type="match status" value="1"/>
</dbReference>
<keyword evidence="3" id="KW-0732">Signal</keyword>
<dbReference type="PROSITE" id="PS50858">
    <property type="entry name" value="BSD"/>
    <property type="match status" value="1"/>
</dbReference>
<dbReference type="SUPFAM" id="SSF53254">
    <property type="entry name" value="Phosphoglycerate mutase-like"/>
    <property type="match status" value="1"/>
</dbReference>
<dbReference type="Pfam" id="PF08567">
    <property type="entry name" value="PH_TFIIH"/>
    <property type="match status" value="1"/>
</dbReference>
<dbReference type="InterPro" id="IPR013876">
    <property type="entry name" value="TFIIH_BTF_p62_N"/>
</dbReference>